<evidence type="ECO:0000313" key="3">
    <source>
        <dbReference type="Proteomes" id="UP001180536"/>
    </source>
</evidence>
<organism evidence="2 3">
    <name type="scientific">Pelomonas aquatica</name>
    <dbReference type="NCBI Taxonomy" id="431058"/>
    <lineage>
        <taxon>Bacteria</taxon>
        <taxon>Pseudomonadati</taxon>
        <taxon>Pseudomonadota</taxon>
        <taxon>Betaproteobacteria</taxon>
        <taxon>Burkholderiales</taxon>
        <taxon>Sphaerotilaceae</taxon>
        <taxon>Roseateles</taxon>
    </lineage>
</organism>
<name>A0ABU1ZBN0_9BURK</name>
<dbReference type="EMBL" id="JAVDXQ010000003">
    <property type="protein sequence ID" value="MDR7297390.1"/>
    <property type="molecule type" value="Genomic_DNA"/>
</dbReference>
<dbReference type="PANTHER" id="PTHR43581:SF2">
    <property type="entry name" value="EXCINUCLEASE ATPASE SUBUNIT"/>
    <property type="match status" value="1"/>
</dbReference>
<dbReference type="Pfam" id="PF13304">
    <property type="entry name" value="AAA_21"/>
    <property type="match status" value="1"/>
</dbReference>
<proteinExistence type="predicted"/>
<dbReference type="SUPFAM" id="SSF52540">
    <property type="entry name" value="P-loop containing nucleoside triphosphate hydrolases"/>
    <property type="match status" value="1"/>
</dbReference>
<sequence>MFTVVDSVSSIPAGSRAHVYLLVDYWDDWFKFRTMYTMLLYDDNGERHRIGSVKIGQAGLMPAQAAEGLPPGTRVPQLPPTFNALDPAVYFSLGQDEDYYSTLRSLPVHICESVLVNLCDCAFNLTIFDRHLHQLVMQESLLRSVRDGNVRNRLHRLAHGNAELTRFQFRYTLPAPPLEAGMQVPPPPPPTLTFHVEPNSHPPTNVHVLVGRNGAGKTRCIQTLVNAVLGRPSEASPPGILERMGANHDEWDFAGLVSVSFSAFDEFEAPPNVANLKLRAGFVGLRGTELVDGQLRDALKTKDDLAQDFVNSFAVCREEPRRTRWLKAVRTLATDPLFAEVDVERFLQYEGEGWQGAVAHAFKRFSSGHSIVLLTTTRLVELVDEKTLVVLDEPEGHLHPPLLAAFVRAVSDLLVSRNGVALISTHSPVVLQEVPMSCVWMLRRSRTVAAVERPSMETFGESAGVLTREVFGLEVSNSGFHQMVAAVANEAGRRFEEVEARFAGQLGSEAKVLARSLIAQRPN</sequence>
<dbReference type="InterPro" id="IPR027417">
    <property type="entry name" value="P-loop_NTPase"/>
</dbReference>
<dbReference type="InterPro" id="IPR003959">
    <property type="entry name" value="ATPase_AAA_core"/>
</dbReference>
<keyword evidence="3" id="KW-1185">Reference proteome</keyword>
<dbReference type="Gene3D" id="3.40.50.300">
    <property type="entry name" value="P-loop containing nucleotide triphosphate hydrolases"/>
    <property type="match status" value="1"/>
</dbReference>
<dbReference type="RefSeq" id="WP_310345488.1">
    <property type="nucleotide sequence ID" value="NZ_JAVDXQ010000003.1"/>
</dbReference>
<protein>
    <submittedName>
        <fullName evidence="2">ATPase</fullName>
    </submittedName>
</protein>
<evidence type="ECO:0000313" key="2">
    <source>
        <dbReference type="EMBL" id="MDR7297390.1"/>
    </source>
</evidence>
<accession>A0ABU1ZBN0</accession>
<evidence type="ECO:0000259" key="1">
    <source>
        <dbReference type="Pfam" id="PF13304"/>
    </source>
</evidence>
<comment type="caution">
    <text evidence="2">The sequence shown here is derived from an EMBL/GenBank/DDBJ whole genome shotgun (WGS) entry which is preliminary data.</text>
</comment>
<dbReference type="Proteomes" id="UP001180536">
    <property type="component" value="Unassembled WGS sequence"/>
</dbReference>
<feature type="domain" description="ATPase AAA-type core" evidence="1">
    <location>
        <begin position="256"/>
        <end position="431"/>
    </location>
</feature>
<dbReference type="PANTHER" id="PTHR43581">
    <property type="entry name" value="ATP/GTP PHOSPHATASE"/>
    <property type="match status" value="1"/>
</dbReference>
<reference evidence="2 3" key="1">
    <citation type="submission" date="2023-07" db="EMBL/GenBank/DDBJ databases">
        <title>Sorghum-associated microbial communities from plants grown in Nebraska, USA.</title>
        <authorList>
            <person name="Schachtman D."/>
        </authorList>
    </citation>
    <scope>NUCLEOTIDE SEQUENCE [LARGE SCALE GENOMIC DNA]</scope>
    <source>
        <strain evidence="2 3">BE310</strain>
    </source>
</reference>
<gene>
    <name evidence="2" type="ORF">J2X16_002737</name>
</gene>
<dbReference type="InterPro" id="IPR051396">
    <property type="entry name" value="Bact_Antivir_Def_Nuclease"/>
</dbReference>